<dbReference type="PANTHER" id="PTHR30244:SF34">
    <property type="entry name" value="DTDP-4-AMINO-4,6-DIDEOXYGALACTOSE TRANSAMINASE"/>
    <property type="match status" value="1"/>
</dbReference>
<dbReference type="EMBL" id="ADLK01000015">
    <property type="protein sequence ID" value="KMW21545.1"/>
    <property type="molecule type" value="Genomic_DNA"/>
</dbReference>
<evidence type="ECO:0000256" key="1">
    <source>
        <dbReference type="PIRSR" id="PIRSR000390-1"/>
    </source>
</evidence>
<organism evidence="4 5">
    <name type="scientific">[Clostridium] citroniae WAL-19142</name>
    <dbReference type="NCBI Taxonomy" id="742734"/>
    <lineage>
        <taxon>Bacteria</taxon>
        <taxon>Bacillati</taxon>
        <taxon>Bacillota</taxon>
        <taxon>Clostridia</taxon>
        <taxon>Lachnospirales</taxon>
        <taxon>Lachnospiraceae</taxon>
        <taxon>Enterocloster</taxon>
    </lineage>
</organism>
<dbReference type="GO" id="GO:0030170">
    <property type="term" value="F:pyridoxal phosphate binding"/>
    <property type="evidence" value="ECO:0007669"/>
    <property type="project" value="TreeGrafter"/>
</dbReference>
<evidence type="ECO:0008006" key="6">
    <source>
        <dbReference type="Google" id="ProtNLM"/>
    </source>
</evidence>
<dbReference type="GeneID" id="93165196"/>
<evidence type="ECO:0000313" key="5">
    <source>
        <dbReference type="Proteomes" id="UP000037392"/>
    </source>
</evidence>
<accession>A0A0J9F010</accession>
<dbReference type="RefSeq" id="WP_048929639.1">
    <property type="nucleotide sequence ID" value="NZ_KQ235877.1"/>
</dbReference>
<dbReference type="Gene3D" id="3.90.1150.10">
    <property type="entry name" value="Aspartate Aminotransferase, domain 1"/>
    <property type="match status" value="1"/>
</dbReference>
<dbReference type="PATRIC" id="fig|742734.4.peg.1769"/>
<dbReference type="InterPro" id="IPR000653">
    <property type="entry name" value="DegT/StrS_aminotransferase"/>
</dbReference>
<gene>
    <name evidence="4" type="ORF">HMPREF9470_01650</name>
</gene>
<keyword evidence="2 3" id="KW-0663">Pyridoxal phosphate</keyword>
<comment type="similarity">
    <text evidence="3">Belongs to the DegT/DnrJ/EryC1 family.</text>
</comment>
<dbReference type="SUPFAM" id="SSF53383">
    <property type="entry name" value="PLP-dependent transferases"/>
    <property type="match status" value="1"/>
</dbReference>
<proteinExistence type="inferred from homology"/>
<comment type="caution">
    <text evidence="4">The sequence shown here is derived from an EMBL/GenBank/DDBJ whole genome shotgun (WGS) entry which is preliminary data.</text>
</comment>
<dbReference type="GO" id="GO:0000271">
    <property type="term" value="P:polysaccharide biosynthetic process"/>
    <property type="evidence" value="ECO:0007669"/>
    <property type="project" value="TreeGrafter"/>
</dbReference>
<dbReference type="InterPro" id="IPR015421">
    <property type="entry name" value="PyrdxlP-dep_Trfase_major"/>
</dbReference>
<dbReference type="PANTHER" id="PTHR30244">
    <property type="entry name" value="TRANSAMINASE"/>
    <property type="match status" value="1"/>
</dbReference>
<evidence type="ECO:0000313" key="4">
    <source>
        <dbReference type="EMBL" id="KMW21545.1"/>
    </source>
</evidence>
<dbReference type="Proteomes" id="UP000037392">
    <property type="component" value="Unassembled WGS sequence"/>
</dbReference>
<name>A0A0J9F010_9FIRM</name>
<dbReference type="PIRSF" id="PIRSF000390">
    <property type="entry name" value="PLP_StrS"/>
    <property type="match status" value="1"/>
</dbReference>
<dbReference type="InterPro" id="IPR015424">
    <property type="entry name" value="PyrdxlP-dep_Trfase"/>
</dbReference>
<dbReference type="InterPro" id="IPR015422">
    <property type="entry name" value="PyrdxlP-dep_Trfase_small"/>
</dbReference>
<evidence type="ECO:0000256" key="2">
    <source>
        <dbReference type="PIRSR" id="PIRSR000390-2"/>
    </source>
</evidence>
<dbReference type="GO" id="GO:0008483">
    <property type="term" value="F:transaminase activity"/>
    <property type="evidence" value="ECO:0007669"/>
    <property type="project" value="TreeGrafter"/>
</dbReference>
<dbReference type="CDD" id="cd00616">
    <property type="entry name" value="AHBA_syn"/>
    <property type="match status" value="1"/>
</dbReference>
<evidence type="ECO:0000256" key="3">
    <source>
        <dbReference type="RuleBase" id="RU004508"/>
    </source>
</evidence>
<protein>
    <recommendedName>
        <fullName evidence="6">Aminotransferase DegT</fullName>
    </recommendedName>
</protein>
<feature type="active site" description="Proton acceptor" evidence="1">
    <location>
        <position position="215"/>
    </location>
</feature>
<dbReference type="AlphaFoldDB" id="A0A0J9F010"/>
<dbReference type="Gene3D" id="3.40.640.10">
    <property type="entry name" value="Type I PLP-dependent aspartate aminotransferase-like (Major domain)"/>
    <property type="match status" value="1"/>
</dbReference>
<dbReference type="Pfam" id="PF01041">
    <property type="entry name" value="DegT_DnrJ_EryC1"/>
    <property type="match status" value="1"/>
</dbReference>
<sequence>MVTNKFLSDPRFQGIKPFESKVWLSSPTMHGDEQRWVDEAITTNWVSTVGENINEVESAAAAKVGRGYAVALSAGTAALHLAVRLCAERIYGQSKIGKGSLEGHKVFCSDMTFGATVNPVAYEGGEAVFIDTEYDTWNMDPVALEKAFEIYPDVKLVVTAHLYGTPGKVDEIKAICEKHRALIVEDAAESFGATYKGVQTGMFGTESVISYNGNKIVTGSSGGMLLTDSLEDANKARKWSTQSREDAAWYQHEELGFNYRMSNIIAGIVRGQLPYLEEHIRQKKAIYKRYKEGLIDLPVEMNPFDAENSVPNYWLSCLTIKKEAMCPQVRGEKDSLYISEPGRSCPAEILEALAAFNAEGRPIWKPMHMQPVYRMHGFVTRFGSGRAGSNVYIKEEDVVDVGADIFERGLCLPSDNKMTAEEQDVVIDIIHRCFE</sequence>
<reference evidence="4 5" key="1">
    <citation type="submission" date="2011-04" db="EMBL/GenBank/DDBJ databases">
        <title>The Genome Sequence of Clostridium citroniae WAL-19142.</title>
        <authorList>
            <consortium name="The Broad Institute Genome Sequencing Platform"/>
            <person name="Earl A."/>
            <person name="Ward D."/>
            <person name="Feldgarden M."/>
            <person name="Gevers D."/>
            <person name="Warren Y.A."/>
            <person name="Tyrrell K.L."/>
            <person name="Citron D.M."/>
            <person name="Goldstein E.J."/>
            <person name="Daigneault M."/>
            <person name="Allen-Vercoe E."/>
            <person name="Young S.K."/>
            <person name="Zeng Q."/>
            <person name="Gargeya S."/>
            <person name="Fitzgerald M."/>
            <person name="Haas B."/>
            <person name="Abouelleil A."/>
            <person name="Alvarado L."/>
            <person name="Arachchi H.M."/>
            <person name="Berlin A."/>
            <person name="Brown A."/>
            <person name="Chapman S.B."/>
            <person name="Chen Z."/>
            <person name="Dunbar C."/>
            <person name="Freedman E."/>
            <person name="Gearin G."/>
            <person name="Gellesch M."/>
            <person name="Goldberg J."/>
            <person name="Griggs A."/>
            <person name="Gujja S."/>
            <person name="Heilman E.R."/>
            <person name="Heiman D."/>
            <person name="Howarth C."/>
            <person name="Larson L."/>
            <person name="Lui A."/>
            <person name="MacDonald P.J."/>
            <person name="Mehta T."/>
            <person name="Montmayeur A."/>
            <person name="Murphy C."/>
            <person name="Neiman D."/>
            <person name="Pearson M."/>
            <person name="Priest M."/>
            <person name="Roberts A."/>
            <person name="Saif S."/>
            <person name="Shea T."/>
            <person name="Shenoy N."/>
            <person name="Sisk P."/>
            <person name="Stolte C."/>
            <person name="Sykes S."/>
            <person name="White J."/>
            <person name="Yandava C."/>
            <person name="Wortman J."/>
            <person name="Nusbaum C."/>
            <person name="Birren B."/>
        </authorList>
    </citation>
    <scope>NUCLEOTIDE SEQUENCE [LARGE SCALE GENOMIC DNA]</scope>
    <source>
        <strain evidence="4 5">WAL-19142</strain>
    </source>
</reference>
<feature type="modified residue" description="N6-(pyridoxal phosphate)lysine" evidence="2">
    <location>
        <position position="215"/>
    </location>
</feature>